<feature type="compositionally biased region" description="Polar residues" evidence="1">
    <location>
        <begin position="218"/>
        <end position="234"/>
    </location>
</feature>
<proteinExistence type="predicted"/>
<dbReference type="AlphaFoldDB" id="A0A0G4E4C9"/>
<dbReference type="InterPro" id="IPR010994">
    <property type="entry name" value="RuvA_2-like"/>
</dbReference>
<dbReference type="RefSeq" id="WP_192963292.1">
    <property type="nucleotide sequence ID" value="NZ_LN713926.1"/>
</dbReference>
<evidence type="ECO:0000313" key="3">
    <source>
        <dbReference type="EMBL" id="CEK42090.1"/>
    </source>
</evidence>
<dbReference type="GO" id="GO:0006281">
    <property type="term" value="P:DNA repair"/>
    <property type="evidence" value="ECO:0007669"/>
    <property type="project" value="InterPro"/>
</dbReference>
<gene>
    <name evidence="3" type="ORF">PQBR57_0137</name>
</gene>
<reference evidence="3" key="1">
    <citation type="submission" date="2014-12" db="EMBL/GenBank/DDBJ databases">
        <authorList>
            <person name="Hall J."/>
        </authorList>
    </citation>
    <scope>NUCLEOTIDE SEQUENCE [LARGE SCALE GENOMIC DNA]</scope>
    <source>
        <strain evidence="3">SBW25</strain>
        <plasmid evidence="3">pQBR57</plasmid>
    </source>
</reference>
<dbReference type="SUPFAM" id="SSF47781">
    <property type="entry name" value="RuvA domain 2-like"/>
    <property type="match status" value="1"/>
</dbReference>
<dbReference type="InterPro" id="IPR003583">
    <property type="entry name" value="Hlx-hairpin-Hlx_DNA-bd_motif"/>
</dbReference>
<dbReference type="SMART" id="SM00278">
    <property type="entry name" value="HhH1"/>
    <property type="match status" value="2"/>
</dbReference>
<protein>
    <recommendedName>
        <fullName evidence="2">Helix-hairpin-helix DNA-binding motif class 1 domain-containing protein</fullName>
    </recommendedName>
</protein>
<sequence length="234" mass="25083">MAEENIVTILADTAEAGSPLLQRMQAAGAHVRVGDLEAGNFVISGAIAVLRLTAVDFVEAIMDGMLFHKAGKMTLNFTRSVFLIEGDIYSTRTAIARDAIDGALSFLVCVEGASIIYVRNPIATADLLYRLAKQAQKNLGFDMAFQRAKVSSGREEALFTIESVPGIGPSTAPKALDHFRSVFNFVNATEAQLMGIPGIGKKKAERIYNGLRWEDGADTNTGDTANPSASPRTE</sequence>
<evidence type="ECO:0000259" key="2">
    <source>
        <dbReference type="SMART" id="SM00278"/>
    </source>
</evidence>
<dbReference type="Pfam" id="PF02732">
    <property type="entry name" value="ERCC4"/>
    <property type="match status" value="1"/>
</dbReference>
<feature type="domain" description="Helix-hairpin-helix DNA-binding motif class 1" evidence="2">
    <location>
        <begin position="159"/>
        <end position="178"/>
    </location>
</feature>
<dbReference type="InterPro" id="IPR011335">
    <property type="entry name" value="Restrct_endonuc-II-like"/>
</dbReference>
<dbReference type="Gene3D" id="3.40.50.10130">
    <property type="match status" value="1"/>
</dbReference>
<dbReference type="EMBL" id="LN713926">
    <property type="protein sequence ID" value="CEK42090.1"/>
    <property type="molecule type" value="Genomic_DNA"/>
</dbReference>
<reference evidence="3" key="2">
    <citation type="submission" date="2015-06" db="EMBL/GenBank/DDBJ databases">
        <title>Environmentally co-occuring mercury resistance plasmids are genetically and phenotypically diverse and confer variable context-dependent fitness effects.</title>
        <authorList>
            <person name="Hall J.P.J."/>
            <person name="Harrison E."/>
            <person name="Lilley A.K."/>
            <person name="Paterson S."/>
            <person name="Spiers A.J."/>
            <person name="Brockhurst M.A."/>
        </authorList>
    </citation>
    <scope>NUCLEOTIDE SEQUENCE [LARGE SCALE GENOMIC DNA]</scope>
    <source>
        <strain evidence="3">SBW25</strain>
        <plasmid evidence="3">pQBR57</plasmid>
    </source>
</reference>
<feature type="domain" description="Helix-hairpin-helix DNA-binding motif class 1" evidence="2">
    <location>
        <begin position="191"/>
        <end position="210"/>
    </location>
</feature>
<geneLocation type="plasmid" evidence="3">
    <name>pQBR57</name>
</geneLocation>
<dbReference type="GO" id="GO:0003677">
    <property type="term" value="F:DNA binding"/>
    <property type="evidence" value="ECO:0007669"/>
    <property type="project" value="InterPro"/>
</dbReference>
<dbReference type="Pfam" id="PF14520">
    <property type="entry name" value="HHH_5"/>
    <property type="match status" value="1"/>
</dbReference>
<evidence type="ECO:0000256" key="1">
    <source>
        <dbReference type="SAM" id="MobiDB-lite"/>
    </source>
</evidence>
<organism evidence="3">
    <name type="scientific">Pseudomonas fluorescens (strain SBW25)</name>
    <dbReference type="NCBI Taxonomy" id="216595"/>
    <lineage>
        <taxon>Bacteria</taxon>
        <taxon>Pseudomonadati</taxon>
        <taxon>Pseudomonadota</taxon>
        <taxon>Gammaproteobacteria</taxon>
        <taxon>Pseudomonadales</taxon>
        <taxon>Pseudomonadaceae</taxon>
        <taxon>Pseudomonas</taxon>
    </lineage>
</organism>
<keyword evidence="3" id="KW-0614">Plasmid</keyword>
<accession>A0A0G4E4C9</accession>
<dbReference type="Gene3D" id="1.10.150.20">
    <property type="entry name" value="5' to 3' exonuclease, C-terminal subdomain"/>
    <property type="match status" value="1"/>
</dbReference>
<name>A0A0G4E4C9_PSEFS</name>
<dbReference type="GO" id="GO:0004518">
    <property type="term" value="F:nuclease activity"/>
    <property type="evidence" value="ECO:0007669"/>
    <property type="project" value="InterPro"/>
</dbReference>
<feature type="region of interest" description="Disordered" evidence="1">
    <location>
        <begin position="214"/>
        <end position="234"/>
    </location>
</feature>
<dbReference type="InterPro" id="IPR006166">
    <property type="entry name" value="ERCC4_domain"/>
</dbReference>
<dbReference type="SUPFAM" id="SSF52980">
    <property type="entry name" value="Restriction endonuclease-like"/>
    <property type="match status" value="1"/>
</dbReference>